<dbReference type="OrthoDB" id="10684998at2759"/>
<dbReference type="AlphaFoldDB" id="A0A0C9UMU2"/>
<keyword evidence="2" id="KW-1185">Reference proteome</keyword>
<organism evidence="1 2">
    <name type="scientific">Sphaerobolus stellatus (strain SS14)</name>
    <dbReference type="NCBI Taxonomy" id="990650"/>
    <lineage>
        <taxon>Eukaryota</taxon>
        <taxon>Fungi</taxon>
        <taxon>Dikarya</taxon>
        <taxon>Basidiomycota</taxon>
        <taxon>Agaricomycotina</taxon>
        <taxon>Agaricomycetes</taxon>
        <taxon>Phallomycetidae</taxon>
        <taxon>Geastrales</taxon>
        <taxon>Sphaerobolaceae</taxon>
        <taxon>Sphaerobolus</taxon>
    </lineage>
</organism>
<dbReference type="Proteomes" id="UP000054279">
    <property type="component" value="Unassembled WGS sequence"/>
</dbReference>
<gene>
    <name evidence="1" type="ORF">M422DRAFT_268391</name>
</gene>
<proteinExistence type="predicted"/>
<sequence length="395" mass="44428">MKNSSDNKDYQFMNDYDSDVDFDFIKARNDIYAEGKAVAINAVWCGRWPNFGNGSVENPLVHTWPVNECNEPFHPIELTTQELDPTQHINHKLHIRYGHMSGEFKGKVIAGCKWQCEGCGLFIPLEVLYCNRNLHTAKYSKRKVRGHGIFNFDGYDESVLRSPTIHTPSSAGSSARSISVKCPISGSSMPILFIKHTVAATGSALAMSDEEDDSRSRSSFKFPLCDLVKPTSSIPPPSIIHPSSSTSSSPLPLPAHPTPPFARQLVHYEPNQHYYGDVIALAEPINPSLLAYKDYEIMIEDPLVCDYYYRRIGGGWGISHEVFWMLFDKCNCQQYFLKHTLHTDHGPTCLDYMTTQPERMGAPLSPRGLQTACTTTVPHCNLHINVLIYIFQLIL</sequence>
<dbReference type="HOGENOM" id="CLU_698619_0_0_1"/>
<protein>
    <submittedName>
        <fullName evidence="1">Uncharacterized protein</fullName>
    </submittedName>
</protein>
<reference evidence="1 2" key="1">
    <citation type="submission" date="2014-06" db="EMBL/GenBank/DDBJ databases">
        <title>Evolutionary Origins and Diversification of the Mycorrhizal Mutualists.</title>
        <authorList>
            <consortium name="DOE Joint Genome Institute"/>
            <consortium name="Mycorrhizal Genomics Consortium"/>
            <person name="Kohler A."/>
            <person name="Kuo A."/>
            <person name="Nagy L.G."/>
            <person name="Floudas D."/>
            <person name="Copeland A."/>
            <person name="Barry K.W."/>
            <person name="Cichocki N."/>
            <person name="Veneault-Fourrey C."/>
            <person name="LaButti K."/>
            <person name="Lindquist E.A."/>
            <person name="Lipzen A."/>
            <person name="Lundell T."/>
            <person name="Morin E."/>
            <person name="Murat C."/>
            <person name="Riley R."/>
            <person name="Ohm R."/>
            <person name="Sun H."/>
            <person name="Tunlid A."/>
            <person name="Henrissat B."/>
            <person name="Grigoriev I.V."/>
            <person name="Hibbett D.S."/>
            <person name="Martin F."/>
        </authorList>
    </citation>
    <scope>NUCLEOTIDE SEQUENCE [LARGE SCALE GENOMIC DNA]</scope>
    <source>
        <strain evidence="1 2">SS14</strain>
    </source>
</reference>
<name>A0A0C9UMU2_SPHS4</name>
<evidence type="ECO:0000313" key="1">
    <source>
        <dbReference type="EMBL" id="KIJ30147.1"/>
    </source>
</evidence>
<evidence type="ECO:0000313" key="2">
    <source>
        <dbReference type="Proteomes" id="UP000054279"/>
    </source>
</evidence>
<accession>A0A0C9UMU2</accession>
<dbReference type="EMBL" id="KN837268">
    <property type="protein sequence ID" value="KIJ30147.1"/>
    <property type="molecule type" value="Genomic_DNA"/>
</dbReference>